<dbReference type="InterPro" id="IPR002559">
    <property type="entry name" value="Transposase_11"/>
</dbReference>
<gene>
    <name evidence="2" type="ORF">SAMN05444267_10941</name>
</gene>
<dbReference type="PANTHER" id="PTHR37529">
    <property type="entry name" value="TRANSPOSASE INSG FOR INSERTION SEQUENCE ELEMENT IS4-RELATED"/>
    <property type="match status" value="1"/>
</dbReference>
<feature type="domain" description="Transposase IS4-like" evidence="1">
    <location>
        <begin position="138"/>
        <end position="365"/>
    </location>
</feature>
<dbReference type="GO" id="GO:0003677">
    <property type="term" value="F:DNA binding"/>
    <property type="evidence" value="ECO:0007669"/>
    <property type="project" value="InterPro"/>
</dbReference>
<evidence type="ECO:0000313" key="2">
    <source>
        <dbReference type="EMBL" id="SHM75255.1"/>
    </source>
</evidence>
<dbReference type="AlphaFoldDB" id="A0A1M7LAU1"/>
<dbReference type="Pfam" id="PF01609">
    <property type="entry name" value="DDE_Tnp_1"/>
    <property type="match status" value="1"/>
</dbReference>
<evidence type="ECO:0000313" key="3">
    <source>
        <dbReference type="Proteomes" id="UP000184364"/>
    </source>
</evidence>
<sequence length="460" mass="53571">MINPLFAIVFFVYLTVNQSVKTRRKNANDIISSLQSEISHGFTKEKFVVDARDFSRNRSLSFSVTLLFMVNFLTKSLSLEIVNFLSFLKRKEIPQKSFSKSAFVQARKKIKPEVFSYLNEKLIKEFYTDNSAVKTTFSGKRILSVDGSRLTLPRTWELEEIYGRTKNQTETYIIQGKACVLYDVLNRIAIDGILSSVDTDERIQAKQLLNSCRKGDLIIYDRGFASFDFMYEHKERQLDFVMRMRLDFSRVVKDFVAGGQASQVLAIYPGKNTNLKEKKYDENTSLTVRLLRIVLPGGEIEVLASSLEDENQYKHKIFKDLYFERWKIETYYDELKNKLKIEEFSGYSNQSILQDFYATLLVSNIQSLIVEEINEELQEEKDAKKYRYKVNTSLSYGFLKDRIIGLLFSNSDMNKTMEELKALFKAHLIPIRPQRSNKRNIGKYRARAKPIISKNQKDSL</sequence>
<dbReference type="SUPFAM" id="SSF53098">
    <property type="entry name" value="Ribonuclease H-like"/>
    <property type="match status" value="1"/>
</dbReference>
<keyword evidence="3" id="KW-1185">Reference proteome</keyword>
<dbReference type="RefSeq" id="WP_073298100.1">
    <property type="nucleotide sequence ID" value="NZ_FRAV01000094.1"/>
</dbReference>
<name>A0A1M7LAU1_9FLAO</name>
<reference evidence="3" key="1">
    <citation type="submission" date="2016-11" db="EMBL/GenBank/DDBJ databases">
        <authorList>
            <person name="Varghese N."/>
            <person name="Submissions S."/>
        </authorList>
    </citation>
    <scope>NUCLEOTIDE SEQUENCE [LARGE SCALE GENOMIC DNA]</scope>
    <source>
        <strain evidence="3">DSM 26899</strain>
    </source>
</reference>
<dbReference type="OrthoDB" id="1308160at2"/>
<dbReference type="InterPro" id="IPR012337">
    <property type="entry name" value="RNaseH-like_sf"/>
</dbReference>
<dbReference type="NCBIfam" id="NF033592">
    <property type="entry name" value="transpos_IS4_1"/>
    <property type="match status" value="1"/>
</dbReference>
<accession>A0A1M7LAU1</accession>
<protein>
    <submittedName>
        <fullName evidence="2">Transposase DDE domain-containing protein</fullName>
    </submittedName>
</protein>
<dbReference type="Proteomes" id="UP000184364">
    <property type="component" value="Unassembled WGS sequence"/>
</dbReference>
<dbReference type="PANTHER" id="PTHR37529:SF1">
    <property type="entry name" value="TRANSPOSASE INSG FOR INSERTION SEQUENCE ELEMENT IS4-RELATED"/>
    <property type="match status" value="1"/>
</dbReference>
<evidence type="ECO:0000259" key="1">
    <source>
        <dbReference type="Pfam" id="PF01609"/>
    </source>
</evidence>
<dbReference type="EMBL" id="FRAV01000094">
    <property type="protein sequence ID" value="SHM75255.1"/>
    <property type="molecule type" value="Genomic_DNA"/>
</dbReference>
<dbReference type="GO" id="GO:0004803">
    <property type="term" value="F:transposase activity"/>
    <property type="evidence" value="ECO:0007669"/>
    <property type="project" value="InterPro"/>
</dbReference>
<proteinExistence type="predicted"/>
<organism evidence="2 3">
    <name type="scientific">Chryseobacterium polytrichastri</name>
    <dbReference type="NCBI Taxonomy" id="1302687"/>
    <lineage>
        <taxon>Bacteria</taxon>
        <taxon>Pseudomonadati</taxon>
        <taxon>Bacteroidota</taxon>
        <taxon>Flavobacteriia</taxon>
        <taxon>Flavobacteriales</taxon>
        <taxon>Weeksellaceae</taxon>
        <taxon>Chryseobacterium group</taxon>
        <taxon>Chryseobacterium</taxon>
    </lineage>
</organism>
<dbReference type="GO" id="GO:0006313">
    <property type="term" value="P:DNA transposition"/>
    <property type="evidence" value="ECO:0007669"/>
    <property type="project" value="InterPro"/>
</dbReference>
<dbReference type="InterPro" id="IPR047952">
    <property type="entry name" value="Transpos_IS4"/>
</dbReference>